<dbReference type="InterPro" id="IPR007607">
    <property type="entry name" value="BacA/B"/>
</dbReference>
<dbReference type="AlphaFoldDB" id="A0A1V4I5S3"/>
<accession>A0A1V4I5S3</accession>
<protein>
    <submittedName>
        <fullName evidence="2">Polymer-forming cytoskeletal</fullName>
    </submittedName>
</protein>
<name>A0A1V4I5S3_9CLOT</name>
<dbReference type="Pfam" id="PF04519">
    <property type="entry name" value="Bactofilin"/>
    <property type="match status" value="1"/>
</dbReference>
<organism evidence="2 3">
    <name type="scientific">Clostridium oryzae</name>
    <dbReference type="NCBI Taxonomy" id="1450648"/>
    <lineage>
        <taxon>Bacteria</taxon>
        <taxon>Bacillati</taxon>
        <taxon>Bacillota</taxon>
        <taxon>Clostridia</taxon>
        <taxon>Eubacteriales</taxon>
        <taxon>Clostridiaceae</taxon>
        <taxon>Clostridium</taxon>
    </lineage>
</organism>
<comment type="similarity">
    <text evidence="1">Belongs to the bactofilin family.</text>
</comment>
<dbReference type="RefSeq" id="WP_079428619.1">
    <property type="nucleotide sequence ID" value="NZ_MZGV01000114.1"/>
</dbReference>
<dbReference type="Proteomes" id="UP000190080">
    <property type="component" value="Unassembled WGS sequence"/>
</dbReference>
<gene>
    <name evidence="2" type="ORF">CLORY_44330</name>
</gene>
<evidence type="ECO:0000256" key="1">
    <source>
        <dbReference type="ARBA" id="ARBA00044755"/>
    </source>
</evidence>
<dbReference type="PANTHER" id="PTHR35024:SF4">
    <property type="entry name" value="POLYMER-FORMING CYTOSKELETAL PROTEIN"/>
    <property type="match status" value="1"/>
</dbReference>
<dbReference type="PANTHER" id="PTHR35024">
    <property type="entry name" value="HYPOTHETICAL CYTOSOLIC PROTEIN"/>
    <property type="match status" value="1"/>
</dbReference>
<reference evidence="2 3" key="1">
    <citation type="submission" date="2017-03" db="EMBL/GenBank/DDBJ databases">
        <title>Genome sequence of Clostridium oryzae DSM 28571.</title>
        <authorList>
            <person name="Poehlein A."/>
            <person name="Daniel R."/>
        </authorList>
    </citation>
    <scope>NUCLEOTIDE SEQUENCE [LARGE SCALE GENOMIC DNA]</scope>
    <source>
        <strain evidence="2 3">DSM 28571</strain>
    </source>
</reference>
<evidence type="ECO:0000313" key="2">
    <source>
        <dbReference type="EMBL" id="OPJ55341.1"/>
    </source>
</evidence>
<evidence type="ECO:0000313" key="3">
    <source>
        <dbReference type="Proteomes" id="UP000190080"/>
    </source>
</evidence>
<dbReference type="STRING" id="1450648.CLORY_44330"/>
<sequence length="124" mass="13245">MFYDKNNRSAEAVETVIGEHCVIVGNLSGSGTLKVNGSIDGDIDWQDNVIFTQPSVHNGNLNCKNVIVSGKIIGNIICEDTLTIESSGKVIGDITIKNLIIQEGGCLDGKSTMLVDVPQIEVLE</sequence>
<dbReference type="EMBL" id="MZGV01000114">
    <property type="protein sequence ID" value="OPJ55341.1"/>
    <property type="molecule type" value="Genomic_DNA"/>
</dbReference>
<keyword evidence="3" id="KW-1185">Reference proteome</keyword>
<dbReference type="OrthoDB" id="9802488at2"/>
<comment type="caution">
    <text evidence="2">The sequence shown here is derived from an EMBL/GenBank/DDBJ whole genome shotgun (WGS) entry which is preliminary data.</text>
</comment>
<proteinExistence type="inferred from homology"/>